<dbReference type="InterPro" id="IPR004827">
    <property type="entry name" value="bZIP"/>
</dbReference>
<evidence type="ECO:0000256" key="3">
    <source>
        <dbReference type="ARBA" id="ARBA00023015"/>
    </source>
</evidence>
<evidence type="ECO:0000256" key="6">
    <source>
        <dbReference type="ARBA" id="ARBA00023163"/>
    </source>
</evidence>
<feature type="domain" description="BZIP" evidence="11">
    <location>
        <begin position="280"/>
        <end position="343"/>
    </location>
</feature>
<name>H0YPP1_TAEGU</name>
<dbReference type="GO" id="GO:0005667">
    <property type="term" value="C:transcription regulator complex"/>
    <property type="evidence" value="ECO:0007669"/>
    <property type="project" value="TreeGrafter"/>
</dbReference>
<dbReference type="GO" id="GO:0000981">
    <property type="term" value="F:DNA-binding transcription factor activity, RNA polymerase II-specific"/>
    <property type="evidence" value="ECO:0007669"/>
    <property type="project" value="TreeGrafter"/>
</dbReference>
<evidence type="ECO:0000256" key="8">
    <source>
        <dbReference type="ARBA" id="ARBA00029505"/>
    </source>
</evidence>
<dbReference type="InterPro" id="IPR050946">
    <property type="entry name" value="AP-1_TF_bZIP"/>
</dbReference>
<dbReference type="AlphaFoldDB" id="H0YPP1"/>
<protein>
    <recommendedName>
        <fullName evidence="8">Transcription factor JunB</fullName>
    </recommendedName>
    <alternativeName>
        <fullName evidence="9">Transcription factor AP-1 subunit JunB</fullName>
    </alternativeName>
</protein>
<accession>H0YPP1</accession>
<dbReference type="Pfam" id="PF00170">
    <property type="entry name" value="bZIP_1"/>
    <property type="match status" value="1"/>
</dbReference>
<dbReference type="GO" id="GO:0005634">
    <property type="term" value="C:nucleus"/>
    <property type="evidence" value="ECO:0007669"/>
    <property type="project" value="UniProtKB-SubCell"/>
</dbReference>
<dbReference type="InParanoid" id="H0YPP1"/>
<keyword evidence="5" id="KW-0010">Activator</keyword>
<dbReference type="InterPro" id="IPR046347">
    <property type="entry name" value="bZIP_sf"/>
</dbReference>
<dbReference type="InterPro" id="IPR002112">
    <property type="entry name" value="Leuzip_Jun"/>
</dbReference>
<feature type="compositionally biased region" description="Low complexity" evidence="10">
    <location>
        <begin position="225"/>
        <end position="235"/>
    </location>
</feature>
<dbReference type="InterPro" id="IPR005643">
    <property type="entry name" value="JNK"/>
</dbReference>
<reference evidence="12 13" key="1">
    <citation type="journal article" date="2010" name="Nature">
        <title>The genome of a songbird.</title>
        <authorList>
            <person name="Warren W.C."/>
            <person name="Clayton D.F."/>
            <person name="Ellegren H."/>
            <person name="Arnold A.P."/>
            <person name="Hillier L.W."/>
            <person name="Kunstner A."/>
            <person name="Searle S."/>
            <person name="White S."/>
            <person name="Vilella A.J."/>
            <person name="Fairley S."/>
            <person name="Heger A."/>
            <person name="Kong L."/>
            <person name="Ponting C.P."/>
            <person name="Jarvis E.D."/>
            <person name="Mello C.V."/>
            <person name="Minx P."/>
            <person name="Lovell P."/>
            <person name="Velho T.A."/>
            <person name="Ferris M."/>
            <person name="Balakrishnan C.N."/>
            <person name="Sinha S."/>
            <person name="Blatti C."/>
            <person name="London S.E."/>
            <person name="Li Y."/>
            <person name="Lin Y.C."/>
            <person name="George J."/>
            <person name="Sweedler J."/>
            <person name="Southey B."/>
            <person name="Gunaratne P."/>
            <person name="Watson M."/>
            <person name="Nam K."/>
            <person name="Backstrom N."/>
            <person name="Smeds L."/>
            <person name="Nabholz B."/>
            <person name="Itoh Y."/>
            <person name="Whitney O."/>
            <person name="Pfenning A.R."/>
            <person name="Howard J."/>
            <person name="Volker M."/>
            <person name="Skinner B.M."/>
            <person name="Griffin D.K."/>
            <person name="Ye L."/>
            <person name="McLaren W.M."/>
            <person name="Flicek P."/>
            <person name="Quesada V."/>
            <person name="Velasco G."/>
            <person name="Lopez-Otin C."/>
            <person name="Puente X.S."/>
            <person name="Olender T."/>
            <person name="Lancet D."/>
            <person name="Smit A.F."/>
            <person name="Hubley R."/>
            <person name="Konkel M.K."/>
            <person name="Walker J.A."/>
            <person name="Batzer M.A."/>
            <person name="Gu W."/>
            <person name="Pollock D.D."/>
            <person name="Chen L."/>
            <person name="Cheng Z."/>
            <person name="Eichler E.E."/>
            <person name="Stapley J."/>
            <person name="Slate J."/>
            <person name="Ekblom R."/>
            <person name="Birkhead T."/>
            <person name="Burke T."/>
            <person name="Burt D."/>
            <person name="Scharff C."/>
            <person name="Adam I."/>
            <person name="Richard H."/>
            <person name="Sultan M."/>
            <person name="Soldatov A."/>
            <person name="Lehrach H."/>
            <person name="Edwards S.V."/>
            <person name="Yang S.P."/>
            <person name="Li X."/>
            <person name="Graves T."/>
            <person name="Fulton L."/>
            <person name="Nelson J."/>
            <person name="Chinwalla A."/>
            <person name="Hou S."/>
            <person name="Mardis E.R."/>
            <person name="Wilson R.K."/>
        </authorList>
    </citation>
    <scope>NUCLEOTIDE SEQUENCE [LARGE SCALE GENOMIC DNA]</scope>
</reference>
<evidence type="ECO:0000256" key="9">
    <source>
        <dbReference type="ARBA" id="ARBA00030588"/>
    </source>
</evidence>
<dbReference type="HOGENOM" id="CLU_2102339_0_0_1"/>
<reference evidence="12" key="2">
    <citation type="submission" date="2025-08" db="UniProtKB">
        <authorList>
            <consortium name="Ensembl"/>
        </authorList>
    </citation>
    <scope>IDENTIFICATION</scope>
</reference>
<feature type="region of interest" description="Disordered" evidence="10">
    <location>
        <begin position="208"/>
        <end position="282"/>
    </location>
</feature>
<feature type="compositionally biased region" description="Gly residues" evidence="10">
    <location>
        <begin position="14"/>
        <end position="23"/>
    </location>
</feature>
<keyword evidence="6" id="KW-0804">Transcription</keyword>
<dbReference type="PANTHER" id="PTHR11462:SF37">
    <property type="entry name" value="TRANSCRIPTION FACTOR JUNB"/>
    <property type="match status" value="1"/>
</dbReference>
<dbReference type="OMA" id="GPCCTAR"/>
<dbReference type="SUPFAM" id="SSF47454">
    <property type="entry name" value="A DNA-binding domain in eukaryotic transcription factors"/>
    <property type="match status" value="1"/>
</dbReference>
<dbReference type="Gene3D" id="1.20.5.170">
    <property type="match status" value="1"/>
</dbReference>
<keyword evidence="3" id="KW-0805">Transcription regulation</keyword>
<dbReference type="GO" id="GO:0051726">
    <property type="term" value="P:regulation of cell cycle"/>
    <property type="evidence" value="ECO:0007669"/>
    <property type="project" value="TreeGrafter"/>
</dbReference>
<evidence type="ECO:0000259" key="11">
    <source>
        <dbReference type="PROSITE" id="PS50217"/>
    </source>
</evidence>
<dbReference type="FunFam" id="1.20.5.170:FF:000012">
    <property type="entry name" value="Putative transcription factor AP-1"/>
    <property type="match status" value="1"/>
</dbReference>
<evidence type="ECO:0000313" key="12">
    <source>
        <dbReference type="Ensembl" id="ENSTGUP00000000241.2"/>
    </source>
</evidence>
<dbReference type="Pfam" id="PF03957">
    <property type="entry name" value="Jun"/>
    <property type="match status" value="1"/>
</dbReference>
<evidence type="ECO:0000256" key="5">
    <source>
        <dbReference type="ARBA" id="ARBA00023159"/>
    </source>
</evidence>
<evidence type="ECO:0000256" key="2">
    <source>
        <dbReference type="ARBA" id="ARBA00006882"/>
    </source>
</evidence>
<evidence type="ECO:0000256" key="1">
    <source>
        <dbReference type="ARBA" id="ARBA00004123"/>
    </source>
</evidence>
<feature type="region of interest" description="Disordered" evidence="10">
    <location>
        <begin position="1"/>
        <end position="91"/>
    </location>
</feature>
<reference evidence="12" key="3">
    <citation type="submission" date="2025-09" db="UniProtKB">
        <authorList>
            <consortium name="Ensembl"/>
        </authorList>
    </citation>
    <scope>IDENTIFICATION</scope>
</reference>
<dbReference type="GeneTree" id="ENSGT00940000165922"/>
<evidence type="ECO:0000256" key="7">
    <source>
        <dbReference type="ARBA" id="ARBA00023242"/>
    </source>
</evidence>
<evidence type="ECO:0000256" key="4">
    <source>
        <dbReference type="ARBA" id="ARBA00023125"/>
    </source>
</evidence>
<evidence type="ECO:0000256" key="10">
    <source>
        <dbReference type="SAM" id="MobiDB-lite"/>
    </source>
</evidence>
<comment type="similarity">
    <text evidence="2">Belongs to the bZIP family. Jun subfamily.</text>
</comment>
<feature type="region of interest" description="Disordered" evidence="10">
    <location>
        <begin position="347"/>
        <end position="381"/>
    </location>
</feature>
<evidence type="ECO:0000313" key="13">
    <source>
        <dbReference type="Proteomes" id="UP000007754"/>
    </source>
</evidence>
<dbReference type="InterPro" id="IPR008917">
    <property type="entry name" value="TF_DNA-bd_sf"/>
</dbReference>
<dbReference type="CDD" id="cd14696">
    <property type="entry name" value="bZIP_Jun"/>
    <property type="match status" value="1"/>
</dbReference>
<sequence>PRTPTGKPFRASPAGGGRSGRGGPAAAAAAGRRRRRGGQRARGVARSGGAGRRLSPRCQPRAAGPAEQPPSPARPAPDGGGAAAARGGPEAALGSAAELPLLKLPPAADLEQLLIQGGAGGGAAAPGPFLYRQPVTQEQEGFADGFVKALADLHKQNQLLAAPPPLSAPGPCCTARPGPPGAPAAAAADPPAVYTNLSGFNPAGPLSPSGSAYPSASAPPPPPGLAFGAAGLGSARLPPARSLEEPQTVPEVPPSAGGEGGSTAPTPPSLSPLDAESQERLKAERKRLRNRIAASKCRRRKLERIARLEEKVKALKGQNAELAATANLLRAQVTQLQGRVRSHLSSGCHINAAGHPPPPHAAAQPRETPPEAAAAPETSAC</sequence>
<dbReference type="PANTHER" id="PTHR11462">
    <property type="entry name" value="JUN TRANSCRIPTION FACTOR-RELATED"/>
    <property type="match status" value="1"/>
</dbReference>
<dbReference type="Ensembl" id="ENSTGUT00000000245.2">
    <property type="protein sequence ID" value="ENSTGUP00000000241.2"/>
    <property type="gene ID" value="ENSTGUG00000000238.2"/>
</dbReference>
<proteinExistence type="inferred from homology"/>
<keyword evidence="4" id="KW-0238">DNA-binding</keyword>
<dbReference type="STRING" id="59729.ENSTGUP00000000241"/>
<dbReference type="Proteomes" id="UP000007754">
    <property type="component" value="Chromosome Z"/>
</dbReference>
<dbReference type="SUPFAM" id="SSF57959">
    <property type="entry name" value="Leucine zipper domain"/>
    <property type="match status" value="1"/>
</dbReference>
<organism evidence="12 13">
    <name type="scientific">Taeniopygia guttata</name>
    <name type="common">Zebra finch</name>
    <name type="synonym">Poephila guttata</name>
    <dbReference type="NCBI Taxonomy" id="59729"/>
    <lineage>
        <taxon>Eukaryota</taxon>
        <taxon>Metazoa</taxon>
        <taxon>Chordata</taxon>
        <taxon>Craniata</taxon>
        <taxon>Vertebrata</taxon>
        <taxon>Euteleostomi</taxon>
        <taxon>Archelosauria</taxon>
        <taxon>Archosauria</taxon>
        <taxon>Dinosauria</taxon>
        <taxon>Saurischia</taxon>
        <taxon>Theropoda</taxon>
        <taxon>Coelurosauria</taxon>
        <taxon>Aves</taxon>
        <taxon>Neognathae</taxon>
        <taxon>Neoaves</taxon>
        <taxon>Telluraves</taxon>
        <taxon>Australaves</taxon>
        <taxon>Passeriformes</taxon>
        <taxon>Passeroidea</taxon>
        <taxon>Estrildidae</taxon>
        <taxon>Estrildinae</taxon>
        <taxon>Taeniopygia</taxon>
    </lineage>
</organism>
<dbReference type="GO" id="GO:0042127">
    <property type="term" value="P:regulation of cell population proliferation"/>
    <property type="evidence" value="ECO:0007669"/>
    <property type="project" value="TreeGrafter"/>
</dbReference>
<dbReference type="PRINTS" id="PR00043">
    <property type="entry name" value="LEUZIPPRJUN"/>
</dbReference>
<dbReference type="PROSITE" id="PS50217">
    <property type="entry name" value="BZIP"/>
    <property type="match status" value="1"/>
</dbReference>
<dbReference type="PROSITE" id="PS00036">
    <property type="entry name" value="BZIP_BASIC"/>
    <property type="match status" value="1"/>
</dbReference>
<keyword evidence="13" id="KW-1185">Reference proteome</keyword>
<keyword evidence="7" id="KW-0539">Nucleus</keyword>
<dbReference type="SMART" id="SM00338">
    <property type="entry name" value="BRLZ"/>
    <property type="match status" value="1"/>
</dbReference>
<comment type="subcellular location">
    <subcellularLocation>
        <location evidence="1">Nucleus</location>
    </subcellularLocation>
</comment>
<feature type="compositionally biased region" description="Low complexity" evidence="10">
    <location>
        <begin position="361"/>
        <end position="381"/>
    </location>
</feature>
<dbReference type="GO" id="GO:0000978">
    <property type="term" value="F:RNA polymerase II cis-regulatory region sequence-specific DNA binding"/>
    <property type="evidence" value="ECO:0007669"/>
    <property type="project" value="TreeGrafter"/>
</dbReference>